<sequence length="391" mass="44313">MLSAPDSLPVFLTRRNPFLALHPPDSQLCVSVVIPARNEADNLEHTLNALRIQRQADGSLIPWAQYEVLILLNNCTDRSVAVAESYQQRYPDFPLRIATIQLAPENANVGTARRLLMDEAYRRLLQVGRPHGIIASTDADTIVDCQWIEQIRAEINQGCEVVAGRISTRPDGNQVRLNHLRDVTYRMLIARLEAYLDPLPFDPWPRHFQHFGASLALTCVAYKRVGGLPKVPHLEDEALYTALLRTDTRIRKSPTVRVTTSTRMHGRVAIGFSEQLRYWETLNQTNQSQLVESAGAIIRRIQNRQRLRSIWQNRATKSSAADVQLIATNLLIDTDWLECQLEQASYFGQLWQEVDAKIATGAWAVYWKLVPITTAIRELRAFLNTADTSNA</sequence>
<feature type="domain" description="Glycosyltransferase 2-like" evidence="6">
    <location>
        <begin position="31"/>
        <end position="181"/>
    </location>
</feature>
<evidence type="ECO:0000313" key="8">
    <source>
        <dbReference type="Proteomes" id="UP000198598"/>
    </source>
</evidence>
<keyword evidence="5" id="KW-0472">Membrane</keyword>
<dbReference type="PANTHER" id="PTHR43646:SF2">
    <property type="entry name" value="GLYCOSYLTRANSFERASE 2-LIKE DOMAIN-CONTAINING PROTEIN"/>
    <property type="match status" value="1"/>
</dbReference>
<evidence type="ECO:0000313" key="7">
    <source>
        <dbReference type="EMBL" id="SFE21055.1"/>
    </source>
</evidence>
<dbReference type="PANTHER" id="PTHR43646">
    <property type="entry name" value="GLYCOSYLTRANSFERASE"/>
    <property type="match status" value="1"/>
</dbReference>
<dbReference type="RefSeq" id="WP_093830797.1">
    <property type="nucleotide sequence ID" value="NZ_FOLQ01000011.1"/>
</dbReference>
<accession>A0A1I1YN77</accession>
<keyword evidence="2" id="KW-1003">Cell membrane</keyword>
<dbReference type="CDD" id="cd00761">
    <property type="entry name" value="Glyco_tranf_GTA_type"/>
    <property type="match status" value="1"/>
</dbReference>
<comment type="subcellular location">
    <subcellularLocation>
        <location evidence="1">Cell membrane</location>
    </subcellularLocation>
</comment>
<dbReference type="InterPro" id="IPR001173">
    <property type="entry name" value="Glyco_trans_2-like"/>
</dbReference>
<dbReference type="OrthoDB" id="114108at2"/>
<organism evidence="7 8">
    <name type="scientific">Spirosoma endophyticum</name>
    <dbReference type="NCBI Taxonomy" id="662367"/>
    <lineage>
        <taxon>Bacteria</taxon>
        <taxon>Pseudomonadati</taxon>
        <taxon>Bacteroidota</taxon>
        <taxon>Cytophagia</taxon>
        <taxon>Cytophagales</taxon>
        <taxon>Cytophagaceae</taxon>
        <taxon>Spirosoma</taxon>
    </lineage>
</organism>
<dbReference type="GO" id="GO:0016757">
    <property type="term" value="F:glycosyltransferase activity"/>
    <property type="evidence" value="ECO:0007669"/>
    <property type="project" value="UniProtKB-KW"/>
</dbReference>
<protein>
    <submittedName>
        <fullName evidence="7">Glycosyl transferase family 2</fullName>
    </submittedName>
</protein>
<keyword evidence="4 7" id="KW-0808">Transferase</keyword>
<proteinExistence type="predicted"/>
<dbReference type="STRING" id="662367.SAMN05216167_111121"/>
<keyword evidence="3" id="KW-0328">Glycosyltransferase</keyword>
<keyword evidence="8" id="KW-1185">Reference proteome</keyword>
<dbReference type="InterPro" id="IPR029044">
    <property type="entry name" value="Nucleotide-diphossugar_trans"/>
</dbReference>
<dbReference type="Proteomes" id="UP000198598">
    <property type="component" value="Unassembled WGS sequence"/>
</dbReference>
<reference evidence="7 8" key="1">
    <citation type="submission" date="2016-10" db="EMBL/GenBank/DDBJ databases">
        <authorList>
            <person name="de Groot N.N."/>
        </authorList>
    </citation>
    <scope>NUCLEOTIDE SEQUENCE [LARGE SCALE GENOMIC DNA]</scope>
    <source>
        <strain evidence="7 8">DSM 26130</strain>
    </source>
</reference>
<dbReference type="Gene3D" id="3.90.550.10">
    <property type="entry name" value="Spore Coat Polysaccharide Biosynthesis Protein SpsA, Chain A"/>
    <property type="match status" value="1"/>
</dbReference>
<dbReference type="Pfam" id="PF00535">
    <property type="entry name" value="Glycos_transf_2"/>
    <property type="match status" value="1"/>
</dbReference>
<evidence type="ECO:0000256" key="4">
    <source>
        <dbReference type="ARBA" id="ARBA00022679"/>
    </source>
</evidence>
<name>A0A1I1YN77_9BACT</name>
<evidence type="ECO:0000256" key="5">
    <source>
        <dbReference type="ARBA" id="ARBA00023136"/>
    </source>
</evidence>
<dbReference type="SUPFAM" id="SSF53448">
    <property type="entry name" value="Nucleotide-diphospho-sugar transferases"/>
    <property type="match status" value="1"/>
</dbReference>
<evidence type="ECO:0000256" key="3">
    <source>
        <dbReference type="ARBA" id="ARBA00022676"/>
    </source>
</evidence>
<dbReference type="EMBL" id="FOLQ01000011">
    <property type="protein sequence ID" value="SFE21055.1"/>
    <property type="molecule type" value="Genomic_DNA"/>
</dbReference>
<dbReference type="GO" id="GO:0005886">
    <property type="term" value="C:plasma membrane"/>
    <property type="evidence" value="ECO:0007669"/>
    <property type="project" value="UniProtKB-SubCell"/>
</dbReference>
<evidence type="ECO:0000256" key="1">
    <source>
        <dbReference type="ARBA" id="ARBA00004236"/>
    </source>
</evidence>
<evidence type="ECO:0000259" key="6">
    <source>
        <dbReference type="Pfam" id="PF00535"/>
    </source>
</evidence>
<gene>
    <name evidence="7" type="ORF">SAMN05216167_111121</name>
</gene>
<evidence type="ECO:0000256" key="2">
    <source>
        <dbReference type="ARBA" id="ARBA00022475"/>
    </source>
</evidence>
<dbReference type="AlphaFoldDB" id="A0A1I1YN77"/>